<accession>A0A1E7K281</accession>
<protein>
    <submittedName>
        <fullName evidence="2">Regulator</fullName>
    </submittedName>
</protein>
<feature type="region of interest" description="Disordered" evidence="1">
    <location>
        <begin position="162"/>
        <end position="243"/>
    </location>
</feature>
<feature type="compositionally biased region" description="Gly residues" evidence="1">
    <location>
        <begin position="209"/>
        <end position="221"/>
    </location>
</feature>
<dbReference type="AlphaFoldDB" id="A0A1E7K281"/>
<evidence type="ECO:0000256" key="1">
    <source>
        <dbReference type="SAM" id="MobiDB-lite"/>
    </source>
</evidence>
<dbReference type="EMBL" id="LJGV01000022">
    <property type="protein sequence ID" value="OEU98028.1"/>
    <property type="molecule type" value="Genomic_DNA"/>
</dbReference>
<evidence type="ECO:0000313" key="2">
    <source>
        <dbReference type="EMBL" id="OEU98028.1"/>
    </source>
</evidence>
<organism evidence="2 3">
    <name type="scientific">Streptomyces qinglanensis</name>
    <dbReference type="NCBI Taxonomy" id="943816"/>
    <lineage>
        <taxon>Bacteria</taxon>
        <taxon>Bacillati</taxon>
        <taxon>Actinomycetota</taxon>
        <taxon>Actinomycetes</taxon>
        <taxon>Kitasatosporales</taxon>
        <taxon>Streptomycetaceae</taxon>
        <taxon>Streptomyces</taxon>
    </lineage>
</organism>
<name>A0A1E7K281_9ACTN</name>
<comment type="caution">
    <text evidence="2">The sequence shown here is derived from an EMBL/GenBank/DDBJ whole genome shotgun (WGS) entry which is preliminary data.</text>
</comment>
<sequence>MTMERPGETVADAAPSSQQRIPNRQLAALIAEAGFSNAGLARRVDQLGLEHGLDLRYDKTSVTRWLRGQQPRGTTPALIAEVFTRRLGRRLTAQDLGLDACAPVYAGLEFAASPAEAVDIVSGLWRKDSGSHAELRKIAFTPAGLVVPSRDWLIGRADERVARGPEPESPGGGPGGPPGPGGGGGGGPAGPAAAGVGASGVGTALGASRGQGSGHGAGSGHGLAAAAARPGGAGPGGGLRVPAQTRVGGGIGVASRAPSLAAARLERVERGPGQRVSGGDVAALRSVCELFRALDHAYGGGHARQALVRYLEHEAEPMLRGVYGEQLGRRLFAAAADLTRLAGWTSYDIAAHGLAQRYFVQALRLTQAAGDRAFGSYVLVTMSRQAVYLGHGREAVQLARVAQQGVGTSVPRVVQALLHAAEARGHGVLGEVRACTASLARAERALEAARPSEDVPGWARFFDEAQLADEFGHCHRDLQQYRAAAQHAERSLQLRGAGFARSRLFCRVVLASARLGLGEIEQACGLAAEAAHQAAEMRSVRAHEYVRDFERRLEPYRDAAAVRQYREKVSAMV</sequence>
<dbReference type="RefSeq" id="WP_069991363.1">
    <property type="nucleotide sequence ID" value="NZ_LJGV01000022.1"/>
</dbReference>
<reference evidence="2 3" key="1">
    <citation type="journal article" date="2016" name="Front. Microbiol.">
        <title>Comparative Genomics Analysis of Streptomyces Species Reveals Their Adaptation to the Marine Environment and Their Diversity at the Genomic Level.</title>
        <authorList>
            <person name="Tian X."/>
            <person name="Zhang Z."/>
            <person name="Yang T."/>
            <person name="Chen M."/>
            <person name="Li J."/>
            <person name="Chen F."/>
            <person name="Yang J."/>
            <person name="Li W."/>
            <person name="Zhang B."/>
            <person name="Zhang Z."/>
            <person name="Wu J."/>
            <person name="Zhang C."/>
            <person name="Long L."/>
            <person name="Xiao J."/>
        </authorList>
    </citation>
    <scope>NUCLEOTIDE SEQUENCE [LARGE SCALE GENOMIC DNA]</scope>
    <source>
        <strain evidence="2 3">SCSIO M10379</strain>
    </source>
</reference>
<evidence type="ECO:0000313" key="3">
    <source>
        <dbReference type="Proteomes" id="UP000175829"/>
    </source>
</evidence>
<proteinExistence type="predicted"/>
<gene>
    <name evidence="2" type="ORF">AN217_09515</name>
</gene>
<dbReference type="Proteomes" id="UP000175829">
    <property type="component" value="Unassembled WGS sequence"/>
</dbReference>
<feature type="compositionally biased region" description="Low complexity" evidence="1">
    <location>
        <begin position="190"/>
        <end position="208"/>
    </location>
</feature>
<dbReference type="PATRIC" id="fig|943816.4.peg.1302"/>